<dbReference type="Proteomes" id="UP001303373">
    <property type="component" value="Chromosome 8"/>
</dbReference>
<dbReference type="GO" id="GO:0005655">
    <property type="term" value="C:nucleolar ribonuclease P complex"/>
    <property type="evidence" value="ECO:0007669"/>
    <property type="project" value="TreeGrafter"/>
</dbReference>
<dbReference type="SUPFAM" id="SSF89550">
    <property type="entry name" value="PHP domain-like"/>
    <property type="match status" value="1"/>
</dbReference>
<protein>
    <submittedName>
        <fullName evidence="5">Uncharacterized protein</fullName>
    </submittedName>
</protein>
<name>A0AAQ3M9F2_9PEZI</name>
<keyword evidence="3" id="KW-0819">tRNA processing</keyword>
<dbReference type="InterPro" id="IPR016195">
    <property type="entry name" value="Pol/histidinol_Pase-like"/>
</dbReference>
<dbReference type="AlphaFoldDB" id="A0AAQ3M9F2"/>
<evidence type="ECO:0000256" key="3">
    <source>
        <dbReference type="ARBA" id="ARBA00022694"/>
    </source>
</evidence>
<dbReference type="GO" id="GO:0008033">
    <property type="term" value="P:tRNA processing"/>
    <property type="evidence" value="ECO:0007669"/>
    <property type="project" value="UniProtKB-KW"/>
</dbReference>
<keyword evidence="6" id="KW-1185">Reference proteome</keyword>
<dbReference type="PANTHER" id="PTHR13031">
    <property type="entry name" value="RIBONUCLEASE P SUBUNIT P30"/>
    <property type="match status" value="1"/>
</dbReference>
<accession>A0AAQ3M9F2</accession>
<evidence type="ECO:0000256" key="4">
    <source>
        <dbReference type="SAM" id="MobiDB-lite"/>
    </source>
</evidence>
<gene>
    <name evidence="5" type="ORF">R9X50_00535000</name>
</gene>
<comment type="similarity">
    <text evidence="2">Belongs to the eukaryotic/archaeal RNase P protein component 3 family.</text>
</comment>
<dbReference type="GO" id="GO:0003723">
    <property type="term" value="F:RNA binding"/>
    <property type="evidence" value="ECO:0007669"/>
    <property type="project" value="TreeGrafter"/>
</dbReference>
<dbReference type="InterPro" id="IPR002738">
    <property type="entry name" value="RNase_P_p30"/>
</dbReference>
<evidence type="ECO:0000313" key="6">
    <source>
        <dbReference type="Proteomes" id="UP001303373"/>
    </source>
</evidence>
<organism evidence="5 6">
    <name type="scientific">Acrodontium crateriforme</name>
    <dbReference type="NCBI Taxonomy" id="150365"/>
    <lineage>
        <taxon>Eukaryota</taxon>
        <taxon>Fungi</taxon>
        <taxon>Dikarya</taxon>
        <taxon>Ascomycota</taxon>
        <taxon>Pezizomycotina</taxon>
        <taxon>Dothideomycetes</taxon>
        <taxon>Dothideomycetidae</taxon>
        <taxon>Mycosphaerellales</taxon>
        <taxon>Teratosphaeriaceae</taxon>
        <taxon>Acrodontium</taxon>
    </lineage>
</organism>
<dbReference type="Pfam" id="PF01876">
    <property type="entry name" value="RNase_P_p30"/>
    <property type="match status" value="1"/>
</dbReference>
<dbReference type="Gene3D" id="3.20.20.140">
    <property type="entry name" value="Metal-dependent hydrolases"/>
    <property type="match status" value="1"/>
</dbReference>
<reference evidence="5 6" key="1">
    <citation type="submission" date="2023-11" db="EMBL/GenBank/DDBJ databases">
        <title>An acidophilic fungus is an integral part of prey digestion in a carnivorous sundew plant.</title>
        <authorList>
            <person name="Tsai I.J."/>
        </authorList>
    </citation>
    <scope>NUCLEOTIDE SEQUENCE [LARGE SCALE GENOMIC DNA]</scope>
    <source>
        <strain evidence="5">169a</strain>
    </source>
</reference>
<sequence>MFYDLNIPWPVASKTTGNSSGSSSPPSPTDINTLRHTIAFAHELGYSVIALNHTITGKLPAAGSPPNTIPEDLAVVLGTDAKARNGETRSTNDGELKNSSAINLDVAPADQKPHILRRLTIVLTESYQNARLAALAAAYDLLAVRPIDERTLQLACGSLDCDIISLDLTQRMGYYFKHKTVMEAIKQGKKFEICYAGATSTAGNTSGGSASEARRNLIQNATQLIRATRGRGIILSSEARAAVACRAPWDVINLAALWDLGTERGVEAVGKESRSAVVQAKMKRTGYRGVIDVIYGGTKEEPTQKATGETKNKKRKADTDSSSSAPVAEGNVKSETQVLSKTQLKKRARLEAVAKQKEAATER</sequence>
<proteinExistence type="inferred from homology"/>
<dbReference type="PANTHER" id="PTHR13031:SF0">
    <property type="entry name" value="RIBONUCLEASE P PROTEIN SUBUNIT P30"/>
    <property type="match status" value="1"/>
</dbReference>
<evidence type="ECO:0000313" key="5">
    <source>
        <dbReference type="EMBL" id="WPH02486.1"/>
    </source>
</evidence>
<feature type="compositionally biased region" description="Basic and acidic residues" evidence="4">
    <location>
        <begin position="301"/>
        <end position="311"/>
    </location>
</feature>
<feature type="region of interest" description="Disordered" evidence="4">
    <location>
        <begin position="301"/>
        <end position="344"/>
    </location>
</feature>
<feature type="compositionally biased region" description="Polar residues" evidence="4">
    <location>
        <begin position="333"/>
        <end position="342"/>
    </location>
</feature>
<evidence type="ECO:0000256" key="1">
    <source>
        <dbReference type="ARBA" id="ARBA00004123"/>
    </source>
</evidence>
<dbReference type="EMBL" id="CP138587">
    <property type="protein sequence ID" value="WPH02486.1"/>
    <property type="molecule type" value="Genomic_DNA"/>
</dbReference>
<evidence type="ECO:0000256" key="2">
    <source>
        <dbReference type="ARBA" id="ARBA00007331"/>
    </source>
</evidence>
<comment type="subcellular location">
    <subcellularLocation>
        <location evidence="1">Nucleus</location>
    </subcellularLocation>
</comment>